<dbReference type="UniPathway" id="UPA00051">
    <property type="reaction ID" value="UER00462"/>
</dbReference>
<dbReference type="EC" id="1.1.1.3" evidence="28"/>
<evidence type="ECO:0000256" key="11">
    <source>
        <dbReference type="ARBA" id="ARBA00022679"/>
    </source>
</evidence>
<evidence type="ECO:0000256" key="24">
    <source>
        <dbReference type="ARBA" id="ARBA00044938"/>
    </source>
</evidence>
<keyword evidence="16 28" id="KW-0067">ATP-binding</keyword>
<keyword evidence="11 28" id="KW-0808">Transferase</keyword>
<dbReference type="EMBL" id="QUZK01000053">
    <property type="protein sequence ID" value="RFF28915.1"/>
    <property type="molecule type" value="Genomic_DNA"/>
</dbReference>
<dbReference type="InterPro" id="IPR011147">
    <property type="entry name" value="Bifunc_Aspkin/hSer_DH"/>
</dbReference>
<dbReference type="InterPro" id="IPR042199">
    <property type="entry name" value="AsparK_Bifunc_asparK/hSer_DH"/>
</dbReference>
<comment type="pathway">
    <text evidence="4 28">Amino-acid biosynthesis; L-threonine biosynthesis; L-threonine from L-aspartate: step 3/5.</text>
</comment>
<evidence type="ECO:0000256" key="22">
    <source>
        <dbReference type="ARBA" id="ARBA00023167"/>
    </source>
</evidence>
<dbReference type="InterPro" id="IPR036393">
    <property type="entry name" value="AceGlu_kinase-like_sf"/>
</dbReference>
<keyword evidence="10 28" id="KW-0028">Amino-acid biosynthesis</keyword>
<dbReference type="NCBIfam" id="NF007003">
    <property type="entry name" value="PRK09466.1"/>
    <property type="match status" value="1"/>
</dbReference>
<dbReference type="GO" id="GO:0009089">
    <property type="term" value="P:lysine biosynthetic process via diaminopimelate"/>
    <property type="evidence" value="ECO:0007669"/>
    <property type="project" value="UniProtKB-UniRule"/>
</dbReference>
<dbReference type="InterPro" id="IPR001048">
    <property type="entry name" value="Asp/Glu/Uridylate_kinase"/>
</dbReference>
<comment type="caution">
    <text evidence="30">The sequence shown here is derived from an EMBL/GenBank/DDBJ whole genome shotgun (WGS) entry which is preliminary data.</text>
</comment>
<keyword evidence="23" id="KW-0511">Multifunctional enzyme</keyword>
<dbReference type="InterPro" id="IPR001341">
    <property type="entry name" value="Asp_kinase"/>
</dbReference>
<dbReference type="SUPFAM" id="SSF55347">
    <property type="entry name" value="Glyceraldehyde-3-phosphate dehydrogenase-like, C-terminal domain"/>
    <property type="match status" value="1"/>
</dbReference>
<comment type="pathway">
    <text evidence="5 28">Amino-acid biosynthesis; L-methionine biosynthesis via de novo pathway; L-homoserine from L-aspartate: step 3/3.</text>
</comment>
<dbReference type="InterPro" id="IPR002912">
    <property type="entry name" value="ACT_dom"/>
</dbReference>
<evidence type="ECO:0000256" key="4">
    <source>
        <dbReference type="ARBA" id="ARBA00005056"/>
    </source>
</evidence>
<accession>A0A3E1K4F6</accession>
<dbReference type="InterPro" id="IPR045865">
    <property type="entry name" value="ACT-like_dom_sf"/>
</dbReference>
<keyword evidence="15 28" id="KW-0418">Kinase</keyword>
<evidence type="ECO:0000256" key="13">
    <source>
        <dbReference type="ARBA" id="ARBA00022723"/>
    </source>
</evidence>
<dbReference type="Gene3D" id="3.30.360.10">
    <property type="entry name" value="Dihydrodipicolinate Reductase, domain 2"/>
    <property type="match status" value="1"/>
</dbReference>
<comment type="pathway">
    <text evidence="2 28">Amino-acid biosynthesis; L-lysine biosynthesis via DAP pathway; (S)-tetrahydrodipicolinate from L-aspartate: step 1/4.</text>
</comment>
<gene>
    <name evidence="30" type="ORF">DZC52_15150</name>
</gene>
<dbReference type="Gene3D" id="3.40.50.720">
    <property type="entry name" value="NAD(P)-binding Rossmann-like Domain"/>
    <property type="match status" value="1"/>
</dbReference>
<evidence type="ECO:0000256" key="9">
    <source>
        <dbReference type="ARBA" id="ARBA00011881"/>
    </source>
</evidence>
<dbReference type="EC" id="2.7.2.4" evidence="28"/>
<keyword evidence="20" id="KW-0915">Sodium</keyword>
<comment type="subunit">
    <text evidence="9 28">Homotetramer.</text>
</comment>
<dbReference type="FunFam" id="3.30.360.10:FF:000006">
    <property type="entry name" value="Bifunctional aspartokinase/homoserine dehydrogenase"/>
    <property type="match status" value="1"/>
</dbReference>
<dbReference type="Proteomes" id="UP000260351">
    <property type="component" value="Unassembled WGS sequence"/>
</dbReference>
<keyword evidence="18 28" id="KW-0560">Oxidoreductase</keyword>
<keyword evidence="19" id="KW-0520">NAD</keyword>
<dbReference type="SUPFAM" id="SSF53633">
    <property type="entry name" value="Carbamate kinase-like"/>
    <property type="match status" value="1"/>
</dbReference>
<evidence type="ECO:0000256" key="21">
    <source>
        <dbReference type="ARBA" id="ARBA00023154"/>
    </source>
</evidence>
<evidence type="ECO:0000313" key="31">
    <source>
        <dbReference type="Proteomes" id="UP000260351"/>
    </source>
</evidence>
<evidence type="ECO:0000256" key="20">
    <source>
        <dbReference type="ARBA" id="ARBA00023053"/>
    </source>
</evidence>
<evidence type="ECO:0000256" key="6">
    <source>
        <dbReference type="ARBA" id="ARBA00005139"/>
    </source>
</evidence>
<protein>
    <recommendedName>
        <fullName evidence="28">Bifunctional aspartokinase/homoserine dehydrogenase</fullName>
    </recommendedName>
    <domain>
        <recommendedName>
            <fullName evidence="28">Aspartokinase</fullName>
            <ecNumber evidence="28">2.7.2.4</ecNumber>
        </recommendedName>
    </domain>
    <domain>
        <recommendedName>
            <fullName evidence="28">Homoserine dehydrogenase</fullName>
            <ecNumber evidence="28">1.1.1.3</ecNumber>
        </recommendedName>
    </domain>
</protein>
<dbReference type="GO" id="GO:0004412">
    <property type="term" value="F:homoserine dehydrogenase activity"/>
    <property type="evidence" value="ECO:0007669"/>
    <property type="project" value="UniProtKB-UniRule"/>
</dbReference>
<dbReference type="InterPro" id="IPR005106">
    <property type="entry name" value="Asp/hSer_DH_NAD-bd"/>
</dbReference>
<dbReference type="InterPro" id="IPR049638">
    <property type="entry name" value="AK-HD"/>
</dbReference>
<reference evidence="30 31" key="1">
    <citation type="submission" date="2018-08" db="EMBL/GenBank/DDBJ databases">
        <title>Wenzhouxiangella salilacus sp. nov., a novel bacterium isolated from a saline lake in Xinjiang Province, China.</title>
        <authorList>
            <person name="Han S."/>
        </authorList>
    </citation>
    <scope>NUCLEOTIDE SEQUENCE [LARGE SCALE GENOMIC DNA]</scope>
    <source>
        <strain evidence="30 31">XDB06</strain>
    </source>
</reference>
<dbReference type="Gene3D" id="1.20.120.1320">
    <property type="entry name" value="Aspartokinase, catalytic domain"/>
    <property type="match status" value="1"/>
</dbReference>
<keyword evidence="21" id="KW-0457">Lysine biosynthesis</keyword>
<dbReference type="PIRSF" id="PIRSF000727">
    <property type="entry name" value="ThrA"/>
    <property type="match status" value="1"/>
</dbReference>
<organism evidence="30 31">
    <name type="scientific">Wenzhouxiangella sediminis</name>
    <dbReference type="NCBI Taxonomy" id="1792836"/>
    <lineage>
        <taxon>Bacteria</taxon>
        <taxon>Pseudomonadati</taxon>
        <taxon>Pseudomonadota</taxon>
        <taxon>Gammaproteobacteria</taxon>
        <taxon>Chromatiales</taxon>
        <taxon>Wenzhouxiangellaceae</taxon>
        <taxon>Wenzhouxiangella</taxon>
    </lineage>
</organism>
<dbReference type="CDD" id="cd04243">
    <property type="entry name" value="AAK_AK-HSDH-like"/>
    <property type="match status" value="1"/>
</dbReference>
<dbReference type="InterPro" id="IPR054352">
    <property type="entry name" value="ACT_Aspartokinase"/>
</dbReference>
<name>A0A3E1K4F6_9GAMM</name>
<dbReference type="InterPro" id="IPR036291">
    <property type="entry name" value="NAD(P)-bd_dom_sf"/>
</dbReference>
<dbReference type="Gene3D" id="3.30.2130.10">
    <property type="entry name" value="VC0802-like"/>
    <property type="match status" value="1"/>
</dbReference>
<dbReference type="GO" id="GO:0009088">
    <property type="term" value="P:threonine biosynthetic process"/>
    <property type="evidence" value="ECO:0007669"/>
    <property type="project" value="UniProtKB-UniRule"/>
</dbReference>
<dbReference type="PROSITE" id="PS01042">
    <property type="entry name" value="HOMOSER_DHGENASE"/>
    <property type="match status" value="1"/>
</dbReference>
<dbReference type="UniPathway" id="UPA00050">
    <property type="reaction ID" value="UER00063"/>
</dbReference>
<dbReference type="GO" id="GO:0050661">
    <property type="term" value="F:NADP binding"/>
    <property type="evidence" value="ECO:0007669"/>
    <property type="project" value="UniProtKB-UniRule"/>
</dbReference>
<evidence type="ECO:0000256" key="23">
    <source>
        <dbReference type="ARBA" id="ARBA00023268"/>
    </source>
</evidence>
<keyword evidence="14 28" id="KW-0547">Nucleotide-binding</keyword>
<evidence type="ECO:0000256" key="8">
    <source>
        <dbReference type="ARBA" id="ARBA00010046"/>
    </source>
</evidence>
<dbReference type="CDD" id="cd04921">
    <property type="entry name" value="ACT_AKi-HSDH-ThrA-like_1"/>
    <property type="match status" value="1"/>
</dbReference>
<dbReference type="GO" id="GO:0004072">
    <property type="term" value="F:aspartate kinase activity"/>
    <property type="evidence" value="ECO:0007669"/>
    <property type="project" value="UniProtKB-UniRule"/>
</dbReference>
<dbReference type="InterPro" id="IPR019811">
    <property type="entry name" value="HDH_CS"/>
</dbReference>
<evidence type="ECO:0000256" key="1">
    <source>
        <dbReference type="ARBA" id="ARBA00001920"/>
    </source>
</evidence>
<dbReference type="SUPFAM" id="SSF51735">
    <property type="entry name" value="NAD(P)-binding Rossmann-fold domains"/>
    <property type="match status" value="1"/>
</dbReference>
<evidence type="ECO:0000256" key="5">
    <source>
        <dbReference type="ARBA" id="ARBA00005062"/>
    </source>
</evidence>
<comment type="pathway">
    <text evidence="3 28">Amino-acid biosynthesis; L-methionine biosynthesis via de novo pathway; L-homoserine from L-aspartate: step 1/3.</text>
</comment>
<feature type="domain" description="ACT" evidence="29">
    <location>
        <begin position="399"/>
        <end position="473"/>
    </location>
</feature>
<comment type="catalytic activity">
    <reaction evidence="25">
        <text>L-aspartate + ATP = 4-phospho-L-aspartate + ADP</text>
        <dbReference type="Rhea" id="RHEA:23776"/>
        <dbReference type="ChEBI" id="CHEBI:29991"/>
        <dbReference type="ChEBI" id="CHEBI:30616"/>
        <dbReference type="ChEBI" id="CHEBI:57535"/>
        <dbReference type="ChEBI" id="CHEBI:456216"/>
        <dbReference type="EC" id="2.7.2.4"/>
    </reaction>
    <physiologicalReaction direction="left-to-right" evidence="25">
        <dbReference type="Rhea" id="RHEA:23777"/>
    </physiologicalReaction>
</comment>
<dbReference type="NCBIfam" id="NF006959">
    <property type="entry name" value="PRK09436.1"/>
    <property type="match status" value="1"/>
</dbReference>
<dbReference type="Pfam" id="PF00742">
    <property type="entry name" value="Homoserine_dh"/>
    <property type="match status" value="1"/>
</dbReference>
<dbReference type="Gene3D" id="3.40.1160.10">
    <property type="entry name" value="Acetylglutamate kinase-like"/>
    <property type="match status" value="1"/>
</dbReference>
<comment type="similarity">
    <text evidence="7 28">In the C-terminal section; belongs to the homoserine dehydrogenase family.</text>
</comment>
<dbReference type="GO" id="GO:0009086">
    <property type="term" value="P:methionine biosynthetic process"/>
    <property type="evidence" value="ECO:0007669"/>
    <property type="project" value="UniProtKB-KW"/>
</dbReference>
<keyword evidence="13" id="KW-0479">Metal-binding</keyword>
<evidence type="ECO:0000313" key="30">
    <source>
        <dbReference type="EMBL" id="RFF28915.1"/>
    </source>
</evidence>
<evidence type="ECO:0000256" key="14">
    <source>
        <dbReference type="ARBA" id="ARBA00022741"/>
    </source>
</evidence>
<evidence type="ECO:0000256" key="15">
    <source>
        <dbReference type="ARBA" id="ARBA00022777"/>
    </source>
</evidence>
<evidence type="ECO:0000256" key="2">
    <source>
        <dbReference type="ARBA" id="ARBA00004766"/>
    </source>
</evidence>
<evidence type="ECO:0000259" key="29">
    <source>
        <dbReference type="PROSITE" id="PS51671"/>
    </source>
</evidence>
<evidence type="ECO:0000256" key="26">
    <source>
        <dbReference type="ARBA" id="ARBA00048841"/>
    </source>
</evidence>
<dbReference type="GO" id="GO:0005524">
    <property type="term" value="F:ATP binding"/>
    <property type="evidence" value="ECO:0007669"/>
    <property type="project" value="UniProtKB-UniRule"/>
</dbReference>
<evidence type="ECO:0000256" key="12">
    <source>
        <dbReference type="ARBA" id="ARBA00022697"/>
    </source>
</evidence>
<dbReference type="FunFam" id="3.40.50.720:FF:000083">
    <property type="entry name" value="Bifunctional aspartokinase/homoserine dehydrogenase"/>
    <property type="match status" value="1"/>
</dbReference>
<dbReference type="GO" id="GO:0009090">
    <property type="term" value="P:homoserine biosynthetic process"/>
    <property type="evidence" value="ECO:0007669"/>
    <property type="project" value="UniProtKB-ARBA"/>
</dbReference>
<evidence type="ECO:0000256" key="28">
    <source>
        <dbReference type="PIRNR" id="PIRNR000727"/>
    </source>
</evidence>
<keyword evidence="22" id="KW-0486">Methionine biosynthesis</keyword>
<dbReference type="AlphaFoldDB" id="A0A3E1K4F6"/>
<evidence type="ECO:0000256" key="25">
    <source>
        <dbReference type="ARBA" id="ARBA00048561"/>
    </source>
</evidence>
<comment type="function">
    <text evidence="24">Bifunctional aspartate kinase and homoserine dehydrogenase that catalyzes the first and the third steps toward the synthesis of lysine, methionine and threonine from aspartate.</text>
</comment>
<evidence type="ECO:0000256" key="10">
    <source>
        <dbReference type="ARBA" id="ARBA00022605"/>
    </source>
</evidence>
<dbReference type="PROSITE" id="PS51671">
    <property type="entry name" value="ACT"/>
    <property type="match status" value="2"/>
</dbReference>
<evidence type="ECO:0000256" key="18">
    <source>
        <dbReference type="ARBA" id="ARBA00023002"/>
    </source>
</evidence>
<dbReference type="NCBIfam" id="TIGR00657">
    <property type="entry name" value="asp_kinases"/>
    <property type="match status" value="1"/>
</dbReference>
<dbReference type="SUPFAM" id="SSF55021">
    <property type="entry name" value="ACT-like"/>
    <property type="match status" value="2"/>
</dbReference>
<dbReference type="PANTHER" id="PTHR43070">
    <property type="match status" value="1"/>
</dbReference>
<keyword evidence="31" id="KW-1185">Reference proteome</keyword>
<dbReference type="CDD" id="cd04922">
    <property type="entry name" value="ACT_AKi-HSDH-ThrA_2"/>
    <property type="match status" value="1"/>
</dbReference>
<dbReference type="FunFam" id="3.30.2130.10:FF:000001">
    <property type="entry name" value="Bifunctional aspartokinase/homoserine dehydrogenase"/>
    <property type="match status" value="1"/>
</dbReference>
<keyword evidence="12" id="KW-0791">Threonine biosynthesis</keyword>
<evidence type="ECO:0000256" key="19">
    <source>
        <dbReference type="ARBA" id="ARBA00023027"/>
    </source>
</evidence>
<dbReference type="UniPathway" id="UPA00034">
    <property type="reaction ID" value="UER00015"/>
</dbReference>
<dbReference type="GO" id="GO:0046872">
    <property type="term" value="F:metal ion binding"/>
    <property type="evidence" value="ECO:0007669"/>
    <property type="project" value="UniProtKB-KW"/>
</dbReference>
<dbReference type="OrthoDB" id="9799110at2"/>
<feature type="domain" description="ACT" evidence="29">
    <location>
        <begin position="318"/>
        <end position="393"/>
    </location>
</feature>
<evidence type="ECO:0000256" key="7">
    <source>
        <dbReference type="ARBA" id="ARBA00007952"/>
    </source>
</evidence>
<comment type="catalytic activity">
    <reaction evidence="26">
        <text>L-homoserine + NADP(+) = L-aspartate 4-semialdehyde + NADPH + H(+)</text>
        <dbReference type="Rhea" id="RHEA:15761"/>
        <dbReference type="ChEBI" id="CHEBI:15378"/>
        <dbReference type="ChEBI" id="CHEBI:57476"/>
        <dbReference type="ChEBI" id="CHEBI:57783"/>
        <dbReference type="ChEBI" id="CHEBI:58349"/>
        <dbReference type="ChEBI" id="CHEBI:537519"/>
        <dbReference type="EC" id="1.1.1.3"/>
    </reaction>
    <physiologicalReaction direction="right-to-left" evidence="26">
        <dbReference type="Rhea" id="RHEA:15763"/>
    </physiologicalReaction>
</comment>
<comment type="catalytic activity">
    <reaction evidence="27">
        <text>L-homoserine + NAD(+) = L-aspartate 4-semialdehyde + NADH + H(+)</text>
        <dbReference type="Rhea" id="RHEA:15757"/>
        <dbReference type="ChEBI" id="CHEBI:15378"/>
        <dbReference type="ChEBI" id="CHEBI:57476"/>
        <dbReference type="ChEBI" id="CHEBI:57540"/>
        <dbReference type="ChEBI" id="CHEBI:57945"/>
        <dbReference type="ChEBI" id="CHEBI:537519"/>
        <dbReference type="EC" id="1.1.1.3"/>
    </reaction>
    <physiologicalReaction direction="right-to-left" evidence="27">
        <dbReference type="Rhea" id="RHEA:15759"/>
    </physiologicalReaction>
</comment>
<evidence type="ECO:0000256" key="16">
    <source>
        <dbReference type="ARBA" id="ARBA00022840"/>
    </source>
</evidence>
<dbReference type="RefSeq" id="WP_116652002.1">
    <property type="nucleotide sequence ID" value="NZ_QUZK01000053.1"/>
</dbReference>
<comment type="similarity">
    <text evidence="8 28">In the N-terminal section; belongs to the aspartokinase family.</text>
</comment>
<keyword evidence="17 28" id="KW-0521">NADP</keyword>
<sequence length="823" mass="87670">MHWIAHKFGGSSLADAECIGHVVELLSRRADEGQVVVVSAMAGVTDELIALTNLAAAGDPEWTGRLAALRERHLDTLKALVGDGGEPAREALISRFGELEQLLSGLSLMGSAPVEAVELISGLGEVFSAELVTARFNLRDETAVMIDAREVLRVQPTALMVGVDWEDSEQRLTEFQIEHPSSRYVVTGFVCRRRDGRISTLGRNGSDYSGSIFARLFGAGELHIWTNVDGLLSADPSAVPQAVLLDHLSYREAFELAYFGARVLHPQSLAPALDAGIPVRVRNTFHPDNPGTLIDAEGSASTPVKGITSIGDMALITIEGAGMIGVPGTAERVFSALHRAEVSVAMISQGSSEHSICLVVPAASRDGATAIIEDAFAQELRHGQIQRVFAVDGIRILAIVGEGMTGTPGVAARLFNSLARAGVNVRAIAQGASERNISVAVDEADAERALKAVHAGFYLSEHTLSIGLIGPGQVGKALLRQIGATRAGLHERAHLDLRLRAVAGSKRMRLAGDEEASLDAAALADEPFGEESGPLDFDHFVGKVNDDHWPHALIIDCSASDEVADRYAEWLAAGIHVVTPNKRAGSGPMERYRAIRAPVEAGTARWRYEATVGAGLPIIQTLRDLLDTGDAIRRVEGIFSGTLAYLFNRFETGVSFAALVGEAHAAGYTEPDPRDDLSGMDVARKLVIVAREMGLDLELADIEVENLIPESMVEFGVDEFLDQLGGMDAAMTERLQSARSEGCVLRHVAELDESGRAAVSLRALPEDHPFAHLALTDNVVAFTTDRYCDNPLIVQGPGAGPEVTAAGVFADLLRVASGLGARL</sequence>
<evidence type="ECO:0000256" key="27">
    <source>
        <dbReference type="ARBA" id="ARBA00049031"/>
    </source>
</evidence>
<dbReference type="Pfam" id="PF22468">
    <property type="entry name" value="ACT_9"/>
    <property type="match status" value="2"/>
</dbReference>
<dbReference type="InterPro" id="IPR001342">
    <property type="entry name" value="HDH_cat"/>
</dbReference>
<evidence type="ECO:0000256" key="3">
    <source>
        <dbReference type="ARBA" id="ARBA00004986"/>
    </source>
</evidence>
<proteinExistence type="inferred from homology"/>
<dbReference type="Pfam" id="PF03447">
    <property type="entry name" value="NAD_binding_3"/>
    <property type="match status" value="1"/>
</dbReference>
<comment type="cofactor">
    <cofactor evidence="1">
        <name>a metal cation</name>
        <dbReference type="ChEBI" id="CHEBI:25213"/>
    </cofactor>
</comment>
<comment type="pathway">
    <text evidence="6 28">Amino-acid biosynthesis; L-threonine biosynthesis; L-threonine from L-aspartate: step 1/5.</text>
</comment>
<evidence type="ECO:0000256" key="17">
    <source>
        <dbReference type="ARBA" id="ARBA00022857"/>
    </source>
</evidence>
<dbReference type="Pfam" id="PF00696">
    <property type="entry name" value="AA_kinase"/>
    <property type="match status" value="1"/>
</dbReference>
<dbReference type="PANTHER" id="PTHR43070:SF5">
    <property type="entry name" value="HOMOSERINE DEHYDROGENASE"/>
    <property type="match status" value="1"/>
</dbReference>